<feature type="transmembrane region" description="Helical" evidence="1">
    <location>
        <begin position="64"/>
        <end position="88"/>
    </location>
</feature>
<dbReference type="Proteomes" id="UP000887116">
    <property type="component" value="Unassembled WGS sequence"/>
</dbReference>
<dbReference type="EMBL" id="BMAO01037512">
    <property type="protein sequence ID" value="GFR18197.1"/>
    <property type="molecule type" value="Genomic_DNA"/>
</dbReference>
<accession>A0A8X6H714</accession>
<dbReference type="OrthoDB" id="6433644at2759"/>
<keyword evidence="2" id="KW-0675">Receptor</keyword>
<dbReference type="InterPro" id="IPR015683">
    <property type="entry name" value="Ionotropic_Glu_rcpt"/>
</dbReference>
<comment type="caution">
    <text evidence="2">The sequence shown here is derived from an EMBL/GenBank/DDBJ whole genome shotgun (WGS) entry which is preliminary data.</text>
</comment>
<organism evidence="2 3">
    <name type="scientific">Trichonephila clavata</name>
    <name type="common">Joro spider</name>
    <name type="synonym">Nephila clavata</name>
    <dbReference type="NCBI Taxonomy" id="2740835"/>
    <lineage>
        <taxon>Eukaryota</taxon>
        <taxon>Metazoa</taxon>
        <taxon>Ecdysozoa</taxon>
        <taxon>Arthropoda</taxon>
        <taxon>Chelicerata</taxon>
        <taxon>Arachnida</taxon>
        <taxon>Araneae</taxon>
        <taxon>Araneomorphae</taxon>
        <taxon>Entelegynae</taxon>
        <taxon>Araneoidea</taxon>
        <taxon>Nephilidae</taxon>
        <taxon>Trichonephila</taxon>
    </lineage>
</organism>
<evidence type="ECO:0000313" key="3">
    <source>
        <dbReference type="Proteomes" id="UP000887116"/>
    </source>
</evidence>
<keyword evidence="1" id="KW-0472">Membrane</keyword>
<keyword evidence="1" id="KW-0812">Transmembrane</keyword>
<keyword evidence="3" id="KW-1185">Reference proteome</keyword>
<dbReference type="PANTHER" id="PTHR18966">
    <property type="entry name" value="IONOTROPIC GLUTAMATE RECEPTOR"/>
    <property type="match status" value="1"/>
</dbReference>
<protein>
    <submittedName>
        <fullName evidence="2">Glutamate receptor, ionotropic kainate 2</fullName>
    </submittedName>
</protein>
<sequence length="98" mass="10821">MYANLRKGSKYRTPLSSGILKLQEDGILHILKERWWKQKKGGGKCMDDSKKSSSGVTELGLGNVGGVFVVLLTGLALAAFVAVIEFFWKARKLAHVDR</sequence>
<gene>
    <name evidence="2" type="primary">X975_14738</name>
    <name evidence="2" type="ORF">TNCT_93461</name>
</gene>
<feature type="non-terminal residue" evidence="2">
    <location>
        <position position="1"/>
    </location>
</feature>
<dbReference type="Gene3D" id="3.40.190.10">
    <property type="entry name" value="Periplasmic binding protein-like II"/>
    <property type="match status" value="1"/>
</dbReference>
<name>A0A8X6H714_TRICU</name>
<reference evidence="2" key="1">
    <citation type="submission" date="2020-07" db="EMBL/GenBank/DDBJ databases">
        <title>Multicomponent nature underlies the extraordinary mechanical properties of spider dragline silk.</title>
        <authorList>
            <person name="Kono N."/>
            <person name="Nakamura H."/>
            <person name="Mori M."/>
            <person name="Yoshida Y."/>
            <person name="Ohtoshi R."/>
            <person name="Malay A.D."/>
            <person name="Moran D.A.P."/>
            <person name="Tomita M."/>
            <person name="Numata K."/>
            <person name="Arakawa K."/>
        </authorList>
    </citation>
    <scope>NUCLEOTIDE SEQUENCE</scope>
</reference>
<evidence type="ECO:0000313" key="2">
    <source>
        <dbReference type="EMBL" id="GFR18197.1"/>
    </source>
</evidence>
<evidence type="ECO:0000256" key="1">
    <source>
        <dbReference type="SAM" id="Phobius"/>
    </source>
</evidence>
<dbReference type="AlphaFoldDB" id="A0A8X6H714"/>
<proteinExistence type="predicted"/>
<dbReference type="SUPFAM" id="SSF53850">
    <property type="entry name" value="Periplasmic binding protein-like II"/>
    <property type="match status" value="1"/>
</dbReference>
<keyword evidence="1" id="KW-1133">Transmembrane helix</keyword>